<dbReference type="InterPro" id="IPR036812">
    <property type="entry name" value="NAD(P)_OxRdtase_dom_sf"/>
</dbReference>
<feature type="active site" description="Proton donor" evidence="1">
    <location>
        <position position="52"/>
    </location>
</feature>
<dbReference type="InterPro" id="IPR020471">
    <property type="entry name" value="AKR"/>
</dbReference>
<organism evidence="5 6">
    <name type="scientific">Pseudomonas vranovensis</name>
    <dbReference type="NCBI Taxonomy" id="321661"/>
    <lineage>
        <taxon>Bacteria</taxon>
        <taxon>Pseudomonadati</taxon>
        <taxon>Pseudomonadota</taxon>
        <taxon>Gammaproteobacteria</taxon>
        <taxon>Pseudomonadales</taxon>
        <taxon>Pseudomonadaceae</taxon>
        <taxon>Pseudomonas</taxon>
    </lineage>
</organism>
<reference evidence="5 6" key="1">
    <citation type="submission" date="2016-10" db="EMBL/GenBank/DDBJ databases">
        <title>Comparative genome analysis of multiple Pseudomonas spp. focuses on biocontrol and plant growth promoting traits.</title>
        <authorList>
            <person name="Tao X.-Y."/>
            <person name="Taylor C.G."/>
        </authorList>
    </citation>
    <scope>NUCLEOTIDE SEQUENCE [LARGE SCALE GENOMIC DNA]</scope>
    <source>
        <strain evidence="5 6">15D11</strain>
    </source>
</reference>
<feature type="site" description="Lowers pKa of active site Tyr" evidence="3">
    <location>
        <position position="77"/>
    </location>
</feature>
<dbReference type="PANTHER" id="PTHR43638:SF3">
    <property type="entry name" value="ALDEHYDE REDUCTASE"/>
    <property type="match status" value="1"/>
</dbReference>
<dbReference type="Pfam" id="PF00248">
    <property type="entry name" value="Aldo_ket_red"/>
    <property type="match status" value="1"/>
</dbReference>
<accession>A0A423DMD9</accession>
<dbReference type="GO" id="GO:0016491">
    <property type="term" value="F:oxidoreductase activity"/>
    <property type="evidence" value="ECO:0007669"/>
    <property type="project" value="InterPro"/>
</dbReference>
<dbReference type="PRINTS" id="PR00069">
    <property type="entry name" value="ALDKETRDTASE"/>
</dbReference>
<sequence>MRTVKLAEHNVPAIGQGTWYMGEDPSRQHAEVAALQHGIELGLNLIDTAEMYAEGGAETVVGKAIAGRREQVFLVSKVYPYNASLKGIPAACERSLKRLGTEHIDLYLLHWRGQYPLAETVEAFERLRVEGKIGRWGVSNFDVDDLRELYRLTRDCAVNQVLYNPSQRGIEYDLLPWSHKRQLPTMAYCPLAQAGRLLKHPTLAEVAQRHGATPAQVSLAWVIRQDGVIAIPKAVDLEHVRLNAAAANLVLSSEDLRAIDRAFAPPTRKQHLSMV</sequence>
<dbReference type="AlphaFoldDB" id="A0A423DMD9"/>
<dbReference type="EMBL" id="MOAM01000022">
    <property type="protein sequence ID" value="ROL72732.1"/>
    <property type="molecule type" value="Genomic_DNA"/>
</dbReference>
<proteinExistence type="predicted"/>
<evidence type="ECO:0000313" key="6">
    <source>
        <dbReference type="Proteomes" id="UP000285286"/>
    </source>
</evidence>
<dbReference type="CDD" id="cd19138">
    <property type="entry name" value="AKR_YeaE"/>
    <property type="match status" value="1"/>
</dbReference>
<gene>
    <name evidence="5" type="ORF">BHU25_14060</name>
</gene>
<evidence type="ECO:0000256" key="2">
    <source>
        <dbReference type="PIRSR" id="PIRSR000097-2"/>
    </source>
</evidence>
<feature type="domain" description="NADP-dependent oxidoreductase" evidence="4">
    <location>
        <begin position="14"/>
        <end position="261"/>
    </location>
</feature>
<dbReference type="PANTHER" id="PTHR43638">
    <property type="entry name" value="OXIDOREDUCTASE, ALDO/KETO REDUCTASE FAMILY PROTEIN"/>
    <property type="match status" value="1"/>
</dbReference>
<evidence type="ECO:0000313" key="5">
    <source>
        <dbReference type="EMBL" id="ROL72732.1"/>
    </source>
</evidence>
<dbReference type="PIRSF" id="PIRSF000097">
    <property type="entry name" value="AKR"/>
    <property type="match status" value="1"/>
</dbReference>
<evidence type="ECO:0000259" key="4">
    <source>
        <dbReference type="Pfam" id="PF00248"/>
    </source>
</evidence>
<dbReference type="Gene3D" id="3.20.20.100">
    <property type="entry name" value="NADP-dependent oxidoreductase domain"/>
    <property type="match status" value="1"/>
</dbReference>
<evidence type="ECO:0000256" key="1">
    <source>
        <dbReference type="PIRSR" id="PIRSR000097-1"/>
    </source>
</evidence>
<keyword evidence="6" id="KW-1185">Reference proteome</keyword>
<protein>
    <submittedName>
        <fullName evidence="5">Oxidoreductase</fullName>
    </submittedName>
</protein>
<feature type="binding site" evidence="2">
    <location>
        <position position="110"/>
    </location>
    <ligand>
        <name>substrate</name>
    </ligand>
</feature>
<evidence type="ECO:0000256" key="3">
    <source>
        <dbReference type="PIRSR" id="PIRSR000097-3"/>
    </source>
</evidence>
<dbReference type="Proteomes" id="UP000285286">
    <property type="component" value="Unassembled WGS sequence"/>
</dbReference>
<dbReference type="RefSeq" id="WP_123566323.1">
    <property type="nucleotide sequence ID" value="NZ_MOAM01000022.1"/>
</dbReference>
<dbReference type="InterPro" id="IPR023210">
    <property type="entry name" value="NADP_OxRdtase_dom"/>
</dbReference>
<dbReference type="SUPFAM" id="SSF51430">
    <property type="entry name" value="NAD(P)-linked oxidoreductase"/>
    <property type="match status" value="1"/>
</dbReference>
<name>A0A423DMD9_9PSED</name>
<comment type="caution">
    <text evidence="5">The sequence shown here is derived from an EMBL/GenBank/DDBJ whole genome shotgun (WGS) entry which is preliminary data.</text>
</comment>
<dbReference type="STRING" id="1292031.GCA_000425805_03914"/>